<name>A0A7S2A8G7_TRICV</name>
<evidence type="ECO:0000313" key="1">
    <source>
        <dbReference type="EMBL" id="CAD9360902.1"/>
    </source>
</evidence>
<accession>A0A7S2A8G7</accession>
<dbReference type="AlphaFoldDB" id="A0A7S2A8G7"/>
<reference evidence="1" key="1">
    <citation type="submission" date="2021-01" db="EMBL/GenBank/DDBJ databases">
        <authorList>
            <person name="Corre E."/>
            <person name="Pelletier E."/>
            <person name="Niang G."/>
            <person name="Scheremetjew M."/>
            <person name="Finn R."/>
            <person name="Kale V."/>
            <person name="Holt S."/>
            <person name="Cochrane G."/>
            <person name="Meng A."/>
            <person name="Brown T."/>
            <person name="Cohen L."/>
        </authorList>
    </citation>
    <scope>NUCLEOTIDE SEQUENCE</scope>
    <source>
        <strain evidence="1">Grunow 1884</strain>
    </source>
</reference>
<sequence length="177" mass="19748">MHMVVAPSLPAMMEQESFVVTPSSEPEESKWAAAGDEEKEEIMPFEDSTLSCEDSEMIAEHSKEMSIESQREQFLHESGPLFDSAVDSLMMNKGSHGAQDQALSWPRDLNTDEPNGALYGGAMSCFDHNSGHKGQLRTEACQTRSYQDPRSAILPSSVPEAKFFIQQKADHLKEEFF</sequence>
<dbReference type="EMBL" id="HBGO01036630">
    <property type="protein sequence ID" value="CAD9360902.1"/>
    <property type="molecule type" value="Transcribed_RNA"/>
</dbReference>
<organism evidence="1">
    <name type="scientific">Trieres chinensis</name>
    <name type="common">Marine centric diatom</name>
    <name type="synonym">Odontella sinensis</name>
    <dbReference type="NCBI Taxonomy" id="1514140"/>
    <lineage>
        <taxon>Eukaryota</taxon>
        <taxon>Sar</taxon>
        <taxon>Stramenopiles</taxon>
        <taxon>Ochrophyta</taxon>
        <taxon>Bacillariophyta</taxon>
        <taxon>Mediophyceae</taxon>
        <taxon>Biddulphiophycidae</taxon>
        <taxon>Eupodiscales</taxon>
        <taxon>Parodontellaceae</taxon>
        <taxon>Trieres</taxon>
    </lineage>
</organism>
<gene>
    <name evidence="1" type="ORF">OSIN01602_LOCUS21204</name>
</gene>
<proteinExistence type="predicted"/>
<protein>
    <submittedName>
        <fullName evidence="1">Uncharacterized protein</fullName>
    </submittedName>
</protein>